<dbReference type="Proteomes" id="UP001225356">
    <property type="component" value="Unassembled WGS sequence"/>
</dbReference>
<accession>A0ABT9Q889</accession>
<keyword evidence="2" id="KW-0067">ATP-binding</keyword>
<dbReference type="Pfam" id="PF00196">
    <property type="entry name" value="GerE"/>
    <property type="match status" value="1"/>
</dbReference>
<dbReference type="Pfam" id="PF13191">
    <property type="entry name" value="AAA_16"/>
    <property type="match status" value="1"/>
</dbReference>
<dbReference type="InterPro" id="IPR000792">
    <property type="entry name" value="Tscrpt_reg_LuxR_C"/>
</dbReference>
<dbReference type="PANTHER" id="PTHR16305:SF35">
    <property type="entry name" value="TRANSCRIPTIONAL ACTIVATOR DOMAIN"/>
    <property type="match status" value="1"/>
</dbReference>
<dbReference type="InterPro" id="IPR027417">
    <property type="entry name" value="P-loop_NTPase"/>
</dbReference>
<organism evidence="4 5">
    <name type="scientific">Streptosporangium lutulentum</name>
    <dbReference type="NCBI Taxonomy" id="1461250"/>
    <lineage>
        <taxon>Bacteria</taxon>
        <taxon>Bacillati</taxon>
        <taxon>Actinomycetota</taxon>
        <taxon>Actinomycetes</taxon>
        <taxon>Streptosporangiales</taxon>
        <taxon>Streptosporangiaceae</taxon>
        <taxon>Streptosporangium</taxon>
    </lineage>
</organism>
<evidence type="ECO:0000259" key="3">
    <source>
        <dbReference type="PROSITE" id="PS50043"/>
    </source>
</evidence>
<evidence type="ECO:0000256" key="1">
    <source>
        <dbReference type="ARBA" id="ARBA00022741"/>
    </source>
</evidence>
<dbReference type="CDD" id="cd06170">
    <property type="entry name" value="LuxR_C_like"/>
    <property type="match status" value="1"/>
</dbReference>
<gene>
    <name evidence="4" type="ORF">J2853_002164</name>
</gene>
<evidence type="ECO:0000313" key="4">
    <source>
        <dbReference type="EMBL" id="MDP9842953.1"/>
    </source>
</evidence>
<reference evidence="4 5" key="1">
    <citation type="submission" date="2023-07" db="EMBL/GenBank/DDBJ databases">
        <title>Sequencing the genomes of 1000 actinobacteria strains.</title>
        <authorList>
            <person name="Klenk H.-P."/>
        </authorList>
    </citation>
    <scope>NUCLEOTIDE SEQUENCE [LARGE SCALE GENOMIC DNA]</scope>
    <source>
        <strain evidence="4 5">DSM 46740</strain>
    </source>
</reference>
<comment type="caution">
    <text evidence="4">The sequence shown here is derived from an EMBL/GenBank/DDBJ whole genome shotgun (WGS) entry which is preliminary data.</text>
</comment>
<dbReference type="PRINTS" id="PR00038">
    <property type="entry name" value="HTHLUXR"/>
</dbReference>
<dbReference type="PANTHER" id="PTHR16305">
    <property type="entry name" value="TESTICULAR SOLUBLE ADENYLYL CYCLASE"/>
    <property type="match status" value="1"/>
</dbReference>
<keyword evidence="1" id="KW-0547">Nucleotide-binding</keyword>
<dbReference type="PROSITE" id="PS50043">
    <property type="entry name" value="HTH_LUXR_2"/>
    <property type="match status" value="1"/>
</dbReference>
<dbReference type="InterPro" id="IPR016032">
    <property type="entry name" value="Sig_transdc_resp-reg_C-effctor"/>
</dbReference>
<dbReference type="InterPro" id="IPR041664">
    <property type="entry name" value="AAA_16"/>
</dbReference>
<dbReference type="InterPro" id="IPR036388">
    <property type="entry name" value="WH-like_DNA-bd_sf"/>
</dbReference>
<dbReference type="EMBL" id="JAUSQU010000001">
    <property type="protein sequence ID" value="MDP9842953.1"/>
    <property type="molecule type" value="Genomic_DNA"/>
</dbReference>
<dbReference type="RefSeq" id="WP_307556830.1">
    <property type="nucleotide sequence ID" value="NZ_JAUSQU010000001.1"/>
</dbReference>
<proteinExistence type="predicted"/>
<dbReference type="Gene3D" id="1.10.10.10">
    <property type="entry name" value="Winged helix-like DNA-binding domain superfamily/Winged helix DNA-binding domain"/>
    <property type="match status" value="1"/>
</dbReference>
<dbReference type="SUPFAM" id="SSF52540">
    <property type="entry name" value="P-loop containing nucleoside triphosphate hydrolases"/>
    <property type="match status" value="1"/>
</dbReference>
<dbReference type="GO" id="GO:0003677">
    <property type="term" value="F:DNA binding"/>
    <property type="evidence" value="ECO:0007669"/>
    <property type="project" value="UniProtKB-KW"/>
</dbReference>
<sequence>MAGTDPRLQLRGRQIECQTLDQLVATVQAGHSSVLILRGEAGIGKTALLEYARDSASGCRTARAAGVESEMELAFGGLHQLCAPFLDRLCSLPGPQRDALETAFGVSAGTPPDRFLVGLAVLSLLADVAEKEPLICLVDDAQWLDRVSAQTLAFVARRLLAERIGLVLAVREPGLEHELTGLRHLQVGRLSDSDARALMDSVTPGRLDERVRDRIVAETQGNPLALLELPRGLTPAELAGGFGRPDIRPLASQIEQSFLRRVTSLPADTQRLLFIAAAEPVGDVTLLTRAAELLGIDAAAAAPAEAAGLITIGTRVRFRHPLVRSAAYHVAAPQDRQSVHRALADATDPHADPERRAWHLANAAAGPEEAVAAELERCADRAQARGGVAAAAAFLERAAELTPDPARRGARALTAARAKYQAGGFDAALELLDAAELSPLDEHELAQAGLLRGQIMFTSRSAGAALPLLLRAAKRLEPLDAGLARETYRDALEAAMTAGRLSSGAQLVDIAQAALAAPPGPRPGRDDLLLNGLAVMSTEGYAAGVPMVRQALDAFRTEGISRQEGLGWLPLACRLAHNVWDFDNWSALSAGLVDLARETGALSVLPSALHMLASNRAMAGELAVADALVAEAATIGEATGSRVFAHYAALVVEPWKGREAATRQVIETITRDTLLAGEGKVQTAGQWASSVLYNSLGRYEEAYVAAERGCEHPQELGGPFIRSMVELVEAATRSGRPARAAEAARRLDEMAQASGTDWALGTSAVARAQVSDGPAAEALYREAIERLGRTEVRITFARARLLYGEWLRRENRRLDAREHLGAAYEMFTQMGAEAFAERARRELQATGETIRKRPAEARATLTAQEAQIARLAGDGLTNPEIGAQLFISPHTVEWHLRKVFAKLGIASRKQIRTTLLDGTAVTA</sequence>
<dbReference type="SMART" id="SM00421">
    <property type="entry name" value="HTH_LUXR"/>
    <property type="match status" value="1"/>
</dbReference>
<dbReference type="SUPFAM" id="SSF46894">
    <property type="entry name" value="C-terminal effector domain of the bipartite response regulators"/>
    <property type="match status" value="1"/>
</dbReference>
<keyword evidence="5" id="KW-1185">Reference proteome</keyword>
<name>A0ABT9Q889_9ACTN</name>
<protein>
    <submittedName>
        <fullName evidence="4">DNA-binding CsgD family transcriptional regulator</fullName>
    </submittedName>
</protein>
<evidence type="ECO:0000313" key="5">
    <source>
        <dbReference type="Proteomes" id="UP001225356"/>
    </source>
</evidence>
<evidence type="ECO:0000256" key="2">
    <source>
        <dbReference type="ARBA" id="ARBA00022840"/>
    </source>
</evidence>
<keyword evidence="4" id="KW-0238">DNA-binding</keyword>
<feature type="domain" description="HTH luxR-type" evidence="3">
    <location>
        <begin position="854"/>
        <end position="919"/>
    </location>
</feature>